<dbReference type="EMBL" id="CAWYQH010000068">
    <property type="protein sequence ID" value="CAK8680516.1"/>
    <property type="molecule type" value="Genomic_DNA"/>
</dbReference>
<name>A0ABP0FLM4_CLALP</name>
<reference evidence="4 5" key="1">
    <citation type="submission" date="2024-02" db="EMBL/GenBank/DDBJ databases">
        <authorList>
            <person name="Daric V."/>
            <person name="Darras S."/>
        </authorList>
    </citation>
    <scope>NUCLEOTIDE SEQUENCE [LARGE SCALE GENOMIC DNA]</scope>
</reference>
<evidence type="ECO:0000313" key="4">
    <source>
        <dbReference type="EMBL" id="CAK8680516.1"/>
    </source>
</evidence>
<evidence type="ECO:0000313" key="5">
    <source>
        <dbReference type="Proteomes" id="UP001642483"/>
    </source>
</evidence>
<organism evidence="4 5">
    <name type="scientific">Clavelina lepadiformis</name>
    <name type="common">Light-bulb sea squirt</name>
    <name type="synonym">Ascidia lepadiformis</name>
    <dbReference type="NCBI Taxonomy" id="159417"/>
    <lineage>
        <taxon>Eukaryota</taxon>
        <taxon>Metazoa</taxon>
        <taxon>Chordata</taxon>
        <taxon>Tunicata</taxon>
        <taxon>Ascidiacea</taxon>
        <taxon>Aplousobranchia</taxon>
        <taxon>Clavelinidae</taxon>
        <taxon>Clavelina</taxon>
    </lineage>
</organism>
<evidence type="ECO:0000256" key="1">
    <source>
        <dbReference type="SAM" id="MobiDB-lite"/>
    </source>
</evidence>
<evidence type="ECO:0000256" key="2">
    <source>
        <dbReference type="SAM" id="Phobius"/>
    </source>
</evidence>
<evidence type="ECO:0000256" key="3">
    <source>
        <dbReference type="SAM" id="SignalP"/>
    </source>
</evidence>
<gene>
    <name evidence="4" type="ORF">CVLEPA_LOCUS10762</name>
</gene>
<keyword evidence="2" id="KW-0812">Transmembrane</keyword>
<keyword evidence="2" id="KW-0472">Membrane</keyword>
<feature type="signal peptide" evidence="3">
    <location>
        <begin position="1"/>
        <end position="22"/>
    </location>
</feature>
<accession>A0ABP0FLM4</accession>
<sequence>MECHKAQVLIVLLAAGVARIYGQLCGDTRIVNQDQDIEGIFYSIFDQSYPPSTCEFTTSLSAEDRDVFMVTIYTNRRYNNDDEIILPAGGILPRSSQRWCGLYRKQEGDEINCGVNLNSLCQNVLAVSNDWPPVVRSESYSYTAFVEFQVIRCSDTMEETTVKTTLTTAAQNEKIEPLTTATSNVPTTKSGNNLAETGVTKKSVSTDENTTPLIAVIIVLSVLLVISLLVMAIFMKKYLISKNSSTTKHNNDNNTRPATVSDKQYESIRIDNNYESVSDPYELPISNGGKENGERNNYDQFSACNRNRETPINNQFAINQDTYEIANDPNQANDLIDNVLYQPIYQ</sequence>
<proteinExistence type="predicted"/>
<dbReference type="Proteomes" id="UP001642483">
    <property type="component" value="Unassembled WGS sequence"/>
</dbReference>
<keyword evidence="2" id="KW-1133">Transmembrane helix</keyword>
<feature type="region of interest" description="Disordered" evidence="1">
    <location>
        <begin position="244"/>
        <end position="263"/>
    </location>
</feature>
<protein>
    <submittedName>
        <fullName evidence="4">Uncharacterized protein</fullName>
    </submittedName>
</protein>
<feature type="chain" id="PRO_5045084781" evidence="3">
    <location>
        <begin position="23"/>
        <end position="346"/>
    </location>
</feature>
<keyword evidence="3" id="KW-0732">Signal</keyword>
<keyword evidence="5" id="KW-1185">Reference proteome</keyword>
<feature type="transmembrane region" description="Helical" evidence="2">
    <location>
        <begin position="213"/>
        <end position="235"/>
    </location>
</feature>
<comment type="caution">
    <text evidence="4">The sequence shown here is derived from an EMBL/GenBank/DDBJ whole genome shotgun (WGS) entry which is preliminary data.</text>
</comment>
<feature type="compositionally biased region" description="Polar residues" evidence="1">
    <location>
        <begin position="244"/>
        <end position="262"/>
    </location>
</feature>